<evidence type="ECO:0000256" key="1">
    <source>
        <dbReference type="SAM" id="MobiDB-lite"/>
    </source>
</evidence>
<dbReference type="EMBL" id="LFZW01000001">
    <property type="protein sequence ID" value="KMY48446.1"/>
    <property type="molecule type" value="Genomic_DNA"/>
</dbReference>
<proteinExistence type="predicted"/>
<feature type="region of interest" description="Disordered" evidence="1">
    <location>
        <begin position="1"/>
        <end position="28"/>
    </location>
</feature>
<accession>A0A0K9GPB6</accession>
<evidence type="ECO:0000313" key="3">
    <source>
        <dbReference type="Proteomes" id="UP000037146"/>
    </source>
</evidence>
<name>A0A0K9GPB6_9BACI</name>
<reference evidence="3" key="1">
    <citation type="submission" date="2015-07" db="EMBL/GenBank/DDBJ databases">
        <title>Genome sequencing project for genomic taxonomy and phylogenomics of Bacillus-like bacteria.</title>
        <authorList>
            <person name="Liu B."/>
            <person name="Wang J."/>
            <person name="Zhu Y."/>
            <person name="Liu G."/>
            <person name="Chen Q."/>
            <person name="Chen Z."/>
            <person name="Lan J."/>
            <person name="Che J."/>
            <person name="Ge C."/>
            <person name="Shi H."/>
            <person name="Pan Z."/>
            <person name="Liu X."/>
        </authorList>
    </citation>
    <scope>NUCLEOTIDE SEQUENCE [LARGE SCALE GENOMIC DNA]</scope>
    <source>
        <strain evidence="3">FJAT-27997</strain>
    </source>
</reference>
<feature type="compositionally biased region" description="Acidic residues" evidence="1">
    <location>
        <begin position="17"/>
        <end position="28"/>
    </location>
</feature>
<dbReference type="AlphaFoldDB" id="A0A0K9GPB6"/>
<dbReference type="Proteomes" id="UP000037146">
    <property type="component" value="Unassembled WGS sequence"/>
</dbReference>
<dbReference type="OrthoDB" id="2990568at2"/>
<dbReference type="PATRIC" id="fig|1679170.3.peg.401"/>
<evidence type="ECO:0000313" key="2">
    <source>
        <dbReference type="EMBL" id="KMY48446.1"/>
    </source>
</evidence>
<dbReference type="RefSeq" id="WP_049679770.1">
    <property type="nucleotide sequence ID" value="NZ_LFZW01000001.1"/>
</dbReference>
<comment type="caution">
    <text evidence="2">The sequence shown here is derived from an EMBL/GenBank/DDBJ whole genome shotgun (WGS) entry which is preliminary data.</text>
</comment>
<sequence>MKRKRFDKPEPKLEEVSVQDESSEPNDDQLADLLKANPYLKTLAQQIKQKRQSLLFTKNKPTDNKVHD</sequence>
<organism evidence="2 3">
    <name type="scientific">Peribacillus loiseleuriae</name>
    <dbReference type="NCBI Taxonomy" id="1679170"/>
    <lineage>
        <taxon>Bacteria</taxon>
        <taxon>Bacillati</taxon>
        <taxon>Bacillota</taxon>
        <taxon>Bacilli</taxon>
        <taxon>Bacillales</taxon>
        <taxon>Bacillaceae</taxon>
        <taxon>Peribacillus</taxon>
    </lineage>
</organism>
<gene>
    <name evidence="2" type="ORF">AC625_02060</name>
</gene>
<keyword evidence="3" id="KW-1185">Reference proteome</keyword>
<protein>
    <submittedName>
        <fullName evidence="2">Uncharacterized protein</fullName>
    </submittedName>
</protein>